<dbReference type="PANTHER" id="PTHR30055:SF238">
    <property type="entry name" value="MYCOFACTOCIN BIOSYNTHESIS TRANSCRIPTIONAL REGULATOR MFTR-RELATED"/>
    <property type="match status" value="1"/>
</dbReference>
<sequence>MRERARDAMRTEIAEAMSAIFAERGFDTVTVDEAASEVGISRATFFRYFGSKEDAVLTLVDGRTLDFGAILTGLPTVPGENAWGLLHRTFQEALASIDAASEAERARVRMIQTTPSLRSRLADRRYGHEEALAHALTPHIDPGEAARPIVLAALAVLDLAWRRWAAGETPILRDALDDTFTALDTGSTPIH</sequence>
<dbReference type="InterPro" id="IPR009057">
    <property type="entry name" value="Homeodomain-like_sf"/>
</dbReference>
<evidence type="ECO:0000313" key="7">
    <source>
        <dbReference type="Proteomes" id="UP001410795"/>
    </source>
</evidence>
<keyword evidence="7" id="KW-1185">Reference proteome</keyword>
<evidence type="ECO:0000256" key="2">
    <source>
        <dbReference type="ARBA" id="ARBA00023125"/>
    </source>
</evidence>
<reference evidence="7" key="1">
    <citation type="journal article" date="2019" name="Int. J. Syst. Evol. Microbiol.">
        <title>The Global Catalogue of Microorganisms (GCM) 10K type strain sequencing project: providing services to taxonomists for standard genome sequencing and annotation.</title>
        <authorList>
            <consortium name="The Broad Institute Genomics Platform"/>
            <consortium name="The Broad Institute Genome Sequencing Center for Infectious Disease"/>
            <person name="Wu L."/>
            <person name="Ma J."/>
        </authorList>
    </citation>
    <scope>NUCLEOTIDE SEQUENCE [LARGE SCALE GENOMIC DNA]</scope>
    <source>
        <strain evidence="7">JCM 16546</strain>
    </source>
</reference>
<protein>
    <submittedName>
        <fullName evidence="6">TetR family transcriptional regulator</fullName>
    </submittedName>
</protein>
<dbReference type="PANTHER" id="PTHR30055">
    <property type="entry name" value="HTH-TYPE TRANSCRIPTIONAL REGULATOR RUTR"/>
    <property type="match status" value="1"/>
</dbReference>
<dbReference type="Proteomes" id="UP001410795">
    <property type="component" value="Unassembled WGS sequence"/>
</dbReference>
<keyword evidence="3" id="KW-0804">Transcription</keyword>
<dbReference type="Pfam" id="PF00440">
    <property type="entry name" value="TetR_N"/>
    <property type="match status" value="1"/>
</dbReference>
<dbReference type="Gene3D" id="1.10.357.10">
    <property type="entry name" value="Tetracycline Repressor, domain 2"/>
    <property type="match status" value="1"/>
</dbReference>
<keyword evidence="1" id="KW-0805">Transcription regulation</keyword>
<dbReference type="InterPro" id="IPR041347">
    <property type="entry name" value="MftR_C"/>
</dbReference>
<dbReference type="InterPro" id="IPR001647">
    <property type="entry name" value="HTH_TetR"/>
</dbReference>
<dbReference type="Gene3D" id="1.10.10.60">
    <property type="entry name" value="Homeodomain-like"/>
    <property type="match status" value="1"/>
</dbReference>
<gene>
    <name evidence="6" type="ORF">GCM10022202_18650</name>
</gene>
<accession>A0ABP7BGF0</accession>
<dbReference type="Pfam" id="PF17754">
    <property type="entry name" value="TetR_C_14"/>
    <property type="match status" value="1"/>
</dbReference>
<feature type="DNA-binding region" description="H-T-H motif" evidence="4">
    <location>
        <begin position="30"/>
        <end position="49"/>
    </location>
</feature>
<organism evidence="6 7">
    <name type="scientific">Microbacterium marinilacus</name>
    <dbReference type="NCBI Taxonomy" id="415209"/>
    <lineage>
        <taxon>Bacteria</taxon>
        <taxon>Bacillati</taxon>
        <taxon>Actinomycetota</taxon>
        <taxon>Actinomycetes</taxon>
        <taxon>Micrococcales</taxon>
        <taxon>Microbacteriaceae</taxon>
        <taxon>Microbacterium</taxon>
    </lineage>
</organism>
<dbReference type="InterPro" id="IPR050109">
    <property type="entry name" value="HTH-type_TetR-like_transc_reg"/>
</dbReference>
<evidence type="ECO:0000259" key="5">
    <source>
        <dbReference type="PROSITE" id="PS50977"/>
    </source>
</evidence>
<dbReference type="PRINTS" id="PR00455">
    <property type="entry name" value="HTHTETR"/>
</dbReference>
<feature type="domain" description="HTH tetR-type" evidence="5">
    <location>
        <begin position="7"/>
        <end position="67"/>
    </location>
</feature>
<evidence type="ECO:0000313" key="6">
    <source>
        <dbReference type="EMBL" id="GAA3658412.1"/>
    </source>
</evidence>
<comment type="caution">
    <text evidence="6">The sequence shown here is derived from an EMBL/GenBank/DDBJ whole genome shotgun (WGS) entry which is preliminary data.</text>
</comment>
<evidence type="ECO:0000256" key="1">
    <source>
        <dbReference type="ARBA" id="ARBA00023015"/>
    </source>
</evidence>
<dbReference type="EMBL" id="BAAAYV010000007">
    <property type="protein sequence ID" value="GAA3658412.1"/>
    <property type="molecule type" value="Genomic_DNA"/>
</dbReference>
<name>A0ABP7BGF0_9MICO</name>
<dbReference type="SUPFAM" id="SSF46689">
    <property type="entry name" value="Homeodomain-like"/>
    <property type="match status" value="1"/>
</dbReference>
<evidence type="ECO:0000256" key="4">
    <source>
        <dbReference type="PROSITE-ProRule" id="PRU00335"/>
    </source>
</evidence>
<proteinExistence type="predicted"/>
<evidence type="ECO:0000256" key="3">
    <source>
        <dbReference type="ARBA" id="ARBA00023163"/>
    </source>
</evidence>
<dbReference type="PROSITE" id="PS50977">
    <property type="entry name" value="HTH_TETR_2"/>
    <property type="match status" value="1"/>
</dbReference>
<keyword evidence="2 4" id="KW-0238">DNA-binding</keyword>